<keyword evidence="1" id="KW-0808">Transferase</keyword>
<keyword evidence="2" id="KW-1185">Reference proteome</keyword>
<dbReference type="InterPro" id="IPR029063">
    <property type="entry name" value="SAM-dependent_MTases_sf"/>
</dbReference>
<dbReference type="EC" id="2.1.1.-" evidence="1"/>
<dbReference type="Proteomes" id="UP000243626">
    <property type="component" value="Chromosome"/>
</dbReference>
<accession>A0AAF0YLP1</accession>
<evidence type="ECO:0000313" key="2">
    <source>
        <dbReference type="Proteomes" id="UP000243626"/>
    </source>
</evidence>
<dbReference type="SUPFAM" id="SSF53335">
    <property type="entry name" value="S-adenosyl-L-methionine-dependent methyltransferases"/>
    <property type="match status" value="1"/>
</dbReference>
<proteinExistence type="predicted"/>
<dbReference type="InterPro" id="IPR007536">
    <property type="entry name" value="16SrRNA_methylTrfase_J"/>
</dbReference>
<protein>
    <submittedName>
        <fullName evidence="1">Class I SAM-dependent methyltransferase</fullName>
        <ecNumber evidence="1">2.1.1.-</ecNumber>
    </submittedName>
</protein>
<dbReference type="Gene3D" id="3.40.50.150">
    <property type="entry name" value="Vaccinia Virus protein VP39"/>
    <property type="match status" value="1"/>
</dbReference>
<organism evidence="1 2">
    <name type="scientific">Nosocomiicoccus massiliensis</name>
    <dbReference type="NCBI Taxonomy" id="1232430"/>
    <lineage>
        <taxon>Bacteria</taxon>
        <taxon>Bacillati</taxon>
        <taxon>Bacillota</taxon>
        <taxon>Bacilli</taxon>
        <taxon>Bacillales</taxon>
        <taxon>Staphylococcaceae</taxon>
        <taxon>Nosocomiicoccus</taxon>
    </lineage>
</organism>
<dbReference type="PANTHER" id="PTHR36112">
    <property type="entry name" value="RIBOSOMAL RNA SMALL SUBUNIT METHYLTRANSFERASE J"/>
    <property type="match status" value="1"/>
</dbReference>
<dbReference type="AlphaFoldDB" id="A0AAF0YLP1"/>
<dbReference type="GO" id="GO:0008990">
    <property type="term" value="F:rRNA (guanine-N2-)-methyltransferase activity"/>
    <property type="evidence" value="ECO:0007669"/>
    <property type="project" value="InterPro"/>
</dbReference>
<sequence>MIITTPLKYDAALRDETIELGKKYNIEFVERYKQSVKQLKYRSNDILVIGKEKVQYISKEGTFTYHPNFAQVRLRRILKGEDDPFLEATNLRKNDKILDCTMGLASDSLIAAHVTDSVTSLESVRSIYLTVSIGLMKYRYTLQQLEKASKRLTTYNVDAYSYLKEQPENSYDVVYFDPMYDEAVQSEGIDSLKQHANYANLTEEVFEEAKRVAAKRVVLKAHYNSPLFKQFGFMQCIRKNTVSHYGVLLTS</sequence>
<dbReference type="PANTHER" id="PTHR36112:SF1">
    <property type="entry name" value="RIBOSOMAL RNA SMALL SUBUNIT METHYLTRANSFERASE J"/>
    <property type="match status" value="1"/>
</dbReference>
<dbReference type="EMBL" id="CP136964">
    <property type="protein sequence ID" value="WOS95739.1"/>
    <property type="molecule type" value="Genomic_DNA"/>
</dbReference>
<reference evidence="1 2" key="2">
    <citation type="submission" date="2023-10" db="EMBL/GenBank/DDBJ databases">
        <authorList>
            <person name="Choi B."/>
        </authorList>
    </citation>
    <scope>NUCLEOTIDE SEQUENCE [LARGE SCALE GENOMIC DNA]</scope>
    <source>
        <strain evidence="1 2">UMB0959</strain>
    </source>
</reference>
<reference evidence="2" key="1">
    <citation type="submission" date="2017-09" db="EMBL/GenBank/DDBJ databases">
        <title>Bacterial strain isolated from the female urinary microbiota.</title>
        <authorList>
            <person name="Thomas-White K."/>
            <person name="Kumar N."/>
            <person name="Forster S."/>
            <person name="Putonti C."/>
            <person name="Lawley T."/>
            <person name="Wolfe A.J."/>
        </authorList>
    </citation>
    <scope>NUCLEOTIDE SEQUENCE [LARGE SCALE GENOMIC DNA]</scope>
    <source>
        <strain evidence="2">UMB0959</strain>
    </source>
</reference>
<dbReference type="KEGG" id="nmy:CJ229_006495"/>
<gene>
    <name evidence="1" type="ORF">CJ229_006495</name>
</gene>
<keyword evidence="1" id="KW-0489">Methyltransferase</keyword>
<evidence type="ECO:0000313" key="1">
    <source>
        <dbReference type="EMBL" id="WOS95739.1"/>
    </source>
</evidence>
<dbReference type="RefSeq" id="WP_102167085.1">
    <property type="nucleotide sequence ID" value="NZ_CP136964.1"/>
</dbReference>
<name>A0AAF0YLP1_9STAP</name>
<dbReference type="Pfam" id="PF04445">
    <property type="entry name" value="SAM_MT"/>
    <property type="match status" value="1"/>
</dbReference>